<evidence type="ECO:0000313" key="2">
    <source>
        <dbReference type="Proteomes" id="UP000178249"/>
    </source>
</evidence>
<evidence type="ECO:0008006" key="3">
    <source>
        <dbReference type="Google" id="ProtNLM"/>
    </source>
</evidence>
<name>A0A1F6C2X9_9BACT</name>
<gene>
    <name evidence="1" type="ORF">A2841_01625</name>
</gene>
<evidence type="ECO:0000313" key="1">
    <source>
        <dbReference type="EMBL" id="OGG43157.1"/>
    </source>
</evidence>
<reference evidence="1 2" key="1">
    <citation type="journal article" date="2016" name="Nat. Commun.">
        <title>Thousands of microbial genomes shed light on interconnected biogeochemical processes in an aquifer system.</title>
        <authorList>
            <person name="Anantharaman K."/>
            <person name="Brown C.T."/>
            <person name="Hug L.A."/>
            <person name="Sharon I."/>
            <person name="Castelle C.J."/>
            <person name="Probst A.J."/>
            <person name="Thomas B.C."/>
            <person name="Singh A."/>
            <person name="Wilkins M.J."/>
            <person name="Karaoz U."/>
            <person name="Brodie E.L."/>
            <person name="Williams K.H."/>
            <person name="Hubbard S.S."/>
            <person name="Banfield J.F."/>
        </authorList>
    </citation>
    <scope>NUCLEOTIDE SEQUENCE [LARGE SCALE GENOMIC DNA]</scope>
</reference>
<protein>
    <recommendedName>
        <fullName evidence="3">Dipeptidylpeptidase IV N-terminal domain-containing protein</fullName>
    </recommendedName>
</protein>
<dbReference type="EMBL" id="MFKP01000050">
    <property type="protein sequence ID" value="OGG43157.1"/>
    <property type="molecule type" value="Genomic_DNA"/>
</dbReference>
<accession>A0A1F6C2X9</accession>
<dbReference type="SUPFAM" id="SSF69322">
    <property type="entry name" value="Tricorn protease domain 2"/>
    <property type="match status" value="1"/>
</dbReference>
<sequence length="314" mass="33696">MVAYQASSTNPNSDVAVRFLERQSGNVFEYLVHAGTLARTSNKTLPGIQEAKWLPDGSRAFVRYLSGDTHSIINTYALPPNGEGGYFLAQNITDLVVSPTTLLTLASGSNGSVGTLQKPDGSQPKQVFKTPLSSLRVGFLGKSQYLAFTKPSATLSGFAYIVNTTGNFERIAGPLSGLVALGSPTGTWALLSYTSGGTLKTSLLNLASREAIPLPVATLADKCVWAANEKAVYCAVPMNPEAAFAYPDDWYQGAVSFSDRIWKIDVAGRFAELVLDFSKEAADSLDATTLTIDPKNTVLVFKNKRDGSLWSYEL</sequence>
<proteinExistence type="predicted"/>
<dbReference type="Proteomes" id="UP000178249">
    <property type="component" value="Unassembled WGS sequence"/>
</dbReference>
<organism evidence="1 2">
    <name type="scientific">Candidatus Kaiserbacteria bacterium RIFCSPHIGHO2_01_FULL_48_10</name>
    <dbReference type="NCBI Taxonomy" id="1798476"/>
    <lineage>
        <taxon>Bacteria</taxon>
        <taxon>Candidatus Kaiseribacteriota</taxon>
    </lineage>
</organism>
<dbReference type="AlphaFoldDB" id="A0A1F6C2X9"/>
<comment type="caution">
    <text evidence="1">The sequence shown here is derived from an EMBL/GenBank/DDBJ whole genome shotgun (WGS) entry which is preliminary data.</text>
</comment>